<sequence length="82" mass="9154">MTDPHDLLGRGNDEKSFMEFVRELQADFQANKESWENITVDGFLEAAAAWGESTDVGATQGLASASPWKRFASFLYCGKIYE</sequence>
<feature type="domain" description="DUF7660" evidence="1">
    <location>
        <begin position="15"/>
        <end position="82"/>
    </location>
</feature>
<evidence type="ECO:0000313" key="3">
    <source>
        <dbReference type="Proteomes" id="UP001331561"/>
    </source>
</evidence>
<reference evidence="2 3" key="1">
    <citation type="submission" date="2024-01" db="EMBL/GenBank/DDBJ databases">
        <title>Uliginosibacterium soil sp. nov.</title>
        <authorList>
            <person name="Lv Y."/>
        </authorList>
    </citation>
    <scope>NUCLEOTIDE SEQUENCE [LARGE SCALE GENOMIC DNA]</scope>
    <source>
        <strain evidence="2 3">H3</strain>
    </source>
</reference>
<comment type="caution">
    <text evidence="2">The sequence shown here is derived from an EMBL/GenBank/DDBJ whole genome shotgun (WGS) entry which is preliminary data.</text>
</comment>
<evidence type="ECO:0000313" key="2">
    <source>
        <dbReference type="EMBL" id="MEC5384862.1"/>
    </source>
</evidence>
<dbReference type="EMBL" id="JAYXHS010000001">
    <property type="protein sequence ID" value="MEC5384862.1"/>
    <property type="molecule type" value="Genomic_DNA"/>
</dbReference>
<accession>A0ABU6K0B2</accession>
<protein>
    <recommendedName>
        <fullName evidence="1">DUF7660 domain-containing protein</fullName>
    </recommendedName>
</protein>
<dbReference type="Proteomes" id="UP001331561">
    <property type="component" value="Unassembled WGS sequence"/>
</dbReference>
<dbReference type="Pfam" id="PF24693">
    <property type="entry name" value="DUF7660"/>
    <property type="match status" value="1"/>
</dbReference>
<proteinExistence type="predicted"/>
<dbReference type="InterPro" id="IPR056077">
    <property type="entry name" value="DUF7660"/>
</dbReference>
<name>A0ABU6K0B2_9RHOO</name>
<gene>
    <name evidence="2" type="ORF">VVD49_03965</name>
</gene>
<keyword evidence="3" id="KW-1185">Reference proteome</keyword>
<dbReference type="RefSeq" id="WP_327597828.1">
    <property type="nucleotide sequence ID" value="NZ_JAYXHS010000001.1"/>
</dbReference>
<organism evidence="2 3">
    <name type="scientific">Uliginosibacterium silvisoli</name>
    <dbReference type="NCBI Taxonomy" id="3114758"/>
    <lineage>
        <taxon>Bacteria</taxon>
        <taxon>Pseudomonadati</taxon>
        <taxon>Pseudomonadota</taxon>
        <taxon>Betaproteobacteria</taxon>
        <taxon>Rhodocyclales</taxon>
        <taxon>Zoogloeaceae</taxon>
        <taxon>Uliginosibacterium</taxon>
    </lineage>
</organism>
<evidence type="ECO:0000259" key="1">
    <source>
        <dbReference type="Pfam" id="PF24693"/>
    </source>
</evidence>